<dbReference type="GeneID" id="28975386"/>
<dbReference type="Proteomes" id="UP000053890">
    <property type="component" value="Unassembled WGS sequence"/>
</dbReference>
<feature type="chain" id="PRO_5006156697" evidence="2">
    <location>
        <begin position="18"/>
        <end position="226"/>
    </location>
</feature>
<dbReference type="EMBL" id="KQ474089">
    <property type="protein sequence ID" value="KPV71982.1"/>
    <property type="molecule type" value="Genomic_DNA"/>
</dbReference>
<feature type="signal peptide" evidence="2">
    <location>
        <begin position="1"/>
        <end position="17"/>
    </location>
</feature>
<keyword evidence="4" id="KW-1185">Reference proteome</keyword>
<dbReference type="RefSeq" id="XP_018268031.1">
    <property type="nucleotide sequence ID" value="XM_018414938.1"/>
</dbReference>
<feature type="compositionally biased region" description="Low complexity" evidence="1">
    <location>
        <begin position="189"/>
        <end position="199"/>
    </location>
</feature>
<reference evidence="3 4" key="1">
    <citation type="journal article" date="2015" name="Front. Microbiol.">
        <title>Genome sequence of the plant growth promoting endophytic yeast Rhodotorula graminis WP1.</title>
        <authorList>
            <person name="Firrincieli A."/>
            <person name="Otillar R."/>
            <person name="Salamov A."/>
            <person name="Schmutz J."/>
            <person name="Khan Z."/>
            <person name="Redman R.S."/>
            <person name="Fleck N.D."/>
            <person name="Lindquist E."/>
            <person name="Grigoriev I.V."/>
            <person name="Doty S.L."/>
        </authorList>
    </citation>
    <scope>NUCLEOTIDE SEQUENCE [LARGE SCALE GENOMIC DNA]</scope>
    <source>
        <strain evidence="3 4">WP1</strain>
    </source>
</reference>
<protein>
    <submittedName>
        <fullName evidence="3">Uncharacterized protein</fullName>
    </submittedName>
</protein>
<gene>
    <name evidence="3" type="ORF">RHOBADRAFT_47164</name>
</gene>
<evidence type="ECO:0000256" key="1">
    <source>
        <dbReference type="SAM" id="MobiDB-lite"/>
    </source>
</evidence>
<name>A0A0P9ERE1_RHOGW</name>
<organism evidence="3 4">
    <name type="scientific">Rhodotorula graminis (strain WP1)</name>
    <dbReference type="NCBI Taxonomy" id="578459"/>
    <lineage>
        <taxon>Eukaryota</taxon>
        <taxon>Fungi</taxon>
        <taxon>Dikarya</taxon>
        <taxon>Basidiomycota</taxon>
        <taxon>Pucciniomycotina</taxon>
        <taxon>Microbotryomycetes</taxon>
        <taxon>Sporidiobolales</taxon>
        <taxon>Sporidiobolaceae</taxon>
        <taxon>Rhodotorula</taxon>
    </lineage>
</organism>
<dbReference type="STRING" id="578459.A0A0P9ERE1"/>
<evidence type="ECO:0000256" key="2">
    <source>
        <dbReference type="SAM" id="SignalP"/>
    </source>
</evidence>
<keyword evidence="2" id="KW-0732">Signal</keyword>
<dbReference type="AlphaFoldDB" id="A0A0P9ERE1"/>
<dbReference type="OrthoDB" id="3361196at2759"/>
<accession>A0A0P9ERE1</accession>
<proteinExistence type="predicted"/>
<feature type="region of interest" description="Disordered" evidence="1">
    <location>
        <begin position="175"/>
        <end position="199"/>
    </location>
</feature>
<sequence>MHAPLPLAALLVGGVLAMPFPTPASTTVPTCVYSPATLARREYAAGSQPYFPTDIPSCVACEPQWSGISSCAKAASAFEDWKNTLYNPLSFIDAIKCSSTDTFSSAFPQCVDCFVQTNQCEQYLGVPSLEANASSVLDGVREVCGLGSALLGGVAASQSSAGLAYTYTAEPSQGFPTTTSIGPGGIDDGSAQGASTGASTTGGAGSGWAWALGAALAAAGGLAAGF</sequence>
<evidence type="ECO:0000313" key="4">
    <source>
        <dbReference type="Proteomes" id="UP000053890"/>
    </source>
</evidence>
<evidence type="ECO:0000313" key="3">
    <source>
        <dbReference type="EMBL" id="KPV71982.1"/>
    </source>
</evidence>